<organism evidence="6 7">
    <name type="scientific">Cryphonectria parasitica (strain ATCC 38755 / EP155)</name>
    <dbReference type="NCBI Taxonomy" id="660469"/>
    <lineage>
        <taxon>Eukaryota</taxon>
        <taxon>Fungi</taxon>
        <taxon>Dikarya</taxon>
        <taxon>Ascomycota</taxon>
        <taxon>Pezizomycotina</taxon>
        <taxon>Sordariomycetes</taxon>
        <taxon>Sordariomycetidae</taxon>
        <taxon>Diaporthales</taxon>
        <taxon>Cryphonectriaceae</taxon>
        <taxon>Cryphonectria-Endothia species complex</taxon>
        <taxon>Cryphonectria</taxon>
    </lineage>
</organism>
<feature type="non-terminal residue" evidence="6">
    <location>
        <position position="241"/>
    </location>
</feature>
<dbReference type="PANTHER" id="PTHR13000">
    <property type="entry name" value="NUCLEOPORIN P54"/>
    <property type="match status" value="1"/>
</dbReference>
<dbReference type="EMBL" id="MU032345">
    <property type="protein sequence ID" value="KAF3768872.1"/>
    <property type="molecule type" value="Genomic_DNA"/>
</dbReference>
<evidence type="ECO:0000313" key="6">
    <source>
        <dbReference type="EMBL" id="KAF3768872.1"/>
    </source>
</evidence>
<dbReference type="AlphaFoldDB" id="A0A9P5CSQ6"/>
<dbReference type="Gene3D" id="1.20.5.490">
    <property type="entry name" value="Single helix bin"/>
    <property type="match status" value="1"/>
</dbReference>
<feature type="non-terminal residue" evidence="6">
    <location>
        <position position="1"/>
    </location>
</feature>
<dbReference type="InterPro" id="IPR025712">
    <property type="entry name" value="Nup54_alpha-helical_dom"/>
</dbReference>
<keyword evidence="3" id="KW-0539">Nucleus</keyword>
<evidence type="ECO:0000313" key="7">
    <source>
        <dbReference type="Proteomes" id="UP000803844"/>
    </source>
</evidence>
<dbReference type="GO" id="GO:0017056">
    <property type="term" value="F:structural constituent of nuclear pore"/>
    <property type="evidence" value="ECO:0007669"/>
    <property type="project" value="TreeGrafter"/>
</dbReference>
<evidence type="ECO:0000256" key="2">
    <source>
        <dbReference type="ARBA" id="ARBA00022448"/>
    </source>
</evidence>
<sequence>VPQRLNTIVEKWKPGTSECAFKYYFYNKVDEATVPFFHPGPNDDPKEWEEALQNKPAPGMMPVLASGFTAIAERLKNQRNVISIFNQRLHEINNCLDSILSKHDLDWSVKMIEARRKHEVLRRRTLVLARKVQVLRNRGYALSGDEDELRIKLENMEKAVQDPAVNARLDELWSRLIFLREQAQFLKDELAKKGLGDDQGLDGEVEVKVKKIVEDYEKQLQHLRKECELIKKDFDEYEKDH</sequence>
<evidence type="ECO:0000256" key="4">
    <source>
        <dbReference type="SAM" id="Coils"/>
    </source>
</evidence>
<evidence type="ECO:0000259" key="5">
    <source>
        <dbReference type="Pfam" id="PF13874"/>
    </source>
</evidence>
<dbReference type="GO" id="GO:0006999">
    <property type="term" value="P:nuclear pore organization"/>
    <property type="evidence" value="ECO:0007669"/>
    <property type="project" value="TreeGrafter"/>
</dbReference>
<feature type="coiled-coil region" evidence="4">
    <location>
        <begin position="206"/>
        <end position="240"/>
    </location>
</feature>
<dbReference type="Gene3D" id="1.20.5.3600">
    <property type="match status" value="1"/>
</dbReference>
<keyword evidence="2" id="KW-0813">Transport</keyword>
<keyword evidence="4" id="KW-0175">Coiled coil</keyword>
<dbReference type="GO" id="GO:0044613">
    <property type="term" value="C:nuclear pore central transport channel"/>
    <property type="evidence" value="ECO:0007669"/>
    <property type="project" value="TreeGrafter"/>
</dbReference>
<dbReference type="RefSeq" id="XP_040779833.1">
    <property type="nucleotide sequence ID" value="XM_040916160.1"/>
</dbReference>
<dbReference type="PANTHER" id="PTHR13000:SF0">
    <property type="entry name" value="NUCLEOPORIN P54"/>
    <property type="match status" value="1"/>
</dbReference>
<name>A0A9P5CSQ6_CRYP1</name>
<dbReference type="Pfam" id="PF13874">
    <property type="entry name" value="Nup54"/>
    <property type="match status" value="1"/>
</dbReference>
<accession>A0A9P5CSQ6</accession>
<dbReference type="GO" id="GO:0036228">
    <property type="term" value="P:protein localization to nuclear inner membrane"/>
    <property type="evidence" value="ECO:0007669"/>
    <property type="project" value="TreeGrafter"/>
</dbReference>
<dbReference type="Proteomes" id="UP000803844">
    <property type="component" value="Unassembled WGS sequence"/>
</dbReference>
<comment type="subcellular location">
    <subcellularLocation>
        <location evidence="1">Nucleus</location>
    </subcellularLocation>
</comment>
<dbReference type="OrthoDB" id="6162375at2759"/>
<feature type="domain" description="Nucleoporin Nup54 alpha-helical" evidence="5">
    <location>
        <begin position="40"/>
        <end position="176"/>
    </location>
</feature>
<dbReference type="GO" id="GO:0006607">
    <property type="term" value="P:NLS-bearing protein import into nucleus"/>
    <property type="evidence" value="ECO:0007669"/>
    <property type="project" value="TreeGrafter"/>
</dbReference>
<evidence type="ECO:0000256" key="3">
    <source>
        <dbReference type="ARBA" id="ARBA00023242"/>
    </source>
</evidence>
<keyword evidence="7" id="KW-1185">Reference proteome</keyword>
<protein>
    <recommendedName>
        <fullName evidence="5">Nucleoporin Nup54 alpha-helical domain-containing protein</fullName>
    </recommendedName>
</protein>
<comment type="caution">
    <text evidence="6">The sequence shown here is derived from an EMBL/GenBank/DDBJ whole genome shotgun (WGS) entry which is preliminary data.</text>
</comment>
<dbReference type="Pfam" id="PF18570">
    <property type="entry name" value="Nup54_57_C"/>
    <property type="match status" value="1"/>
</dbReference>
<dbReference type="InterPro" id="IPR024864">
    <property type="entry name" value="Nup54/Nup57/Nup44"/>
</dbReference>
<gene>
    <name evidence="6" type="ORF">M406DRAFT_242058</name>
</gene>
<evidence type="ECO:0000256" key="1">
    <source>
        <dbReference type="ARBA" id="ARBA00004123"/>
    </source>
</evidence>
<proteinExistence type="predicted"/>
<reference evidence="6" key="1">
    <citation type="journal article" date="2020" name="Phytopathology">
        <title>Genome sequence of the chestnut blight fungus Cryphonectria parasitica EP155: A fundamental resource for an archetypical invasive plant pathogen.</title>
        <authorList>
            <person name="Crouch J.A."/>
            <person name="Dawe A."/>
            <person name="Aerts A."/>
            <person name="Barry K."/>
            <person name="Churchill A.C.L."/>
            <person name="Grimwood J."/>
            <person name="Hillman B."/>
            <person name="Milgroom M.G."/>
            <person name="Pangilinan J."/>
            <person name="Smith M."/>
            <person name="Salamov A."/>
            <person name="Schmutz J."/>
            <person name="Yadav J."/>
            <person name="Grigoriev I.V."/>
            <person name="Nuss D."/>
        </authorList>
    </citation>
    <scope>NUCLEOTIDE SEQUENCE</scope>
    <source>
        <strain evidence="6">EP155</strain>
    </source>
</reference>
<dbReference type="GeneID" id="63833289"/>